<feature type="domain" description="PAS" evidence="7">
    <location>
        <begin position="312"/>
        <end position="383"/>
    </location>
</feature>
<feature type="domain" description="PAS" evidence="7">
    <location>
        <begin position="438"/>
        <end position="513"/>
    </location>
</feature>
<dbReference type="Gene3D" id="1.10.287.130">
    <property type="match status" value="1"/>
</dbReference>
<dbReference type="InterPro" id="IPR035965">
    <property type="entry name" value="PAS-like_dom_sf"/>
</dbReference>
<dbReference type="RefSeq" id="WP_105932129.1">
    <property type="nucleotide sequence ID" value="NZ_PVNO01000028.1"/>
</dbReference>
<evidence type="ECO:0000256" key="3">
    <source>
        <dbReference type="ARBA" id="ARBA00022553"/>
    </source>
</evidence>
<dbReference type="PANTHER" id="PTHR43547">
    <property type="entry name" value="TWO-COMPONENT HISTIDINE KINASE"/>
    <property type="match status" value="1"/>
</dbReference>
<evidence type="ECO:0000313" key="9">
    <source>
        <dbReference type="EMBL" id="PRO68014.1"/>
    </source>
</evidence>
<dbReference type="Gene3D" id="3.30.565.10">
    <property type="entry name" value="Histidine kinase-like ATPase, C-terminal domain"/>
    <property type="match status" value="1"/>
</dbReference>
<dbReference type="Pfam" id="PF00072">
    <property type="entry name" value="Response_reg"/>
    <property type="match status" value="1"/>
</dbReference>
<dbReference type="PANTHER" id="PTHR43547:SF2">
    <property type="entry name" value="HYBRID SIGNAL TRANSDUCTION HISTIDINE KINASE C"/>
    <property type="match status" value="1"/>
</dbReference>
<dbReference type="CDD" id="cd00075">
    <property type="entry name" value="HATPase"/>
    <property type="match status" value="1"/>
</dbReference>
<dbReference type="PROSITE" id="PS50110">
    <property type="entry name" value="RESPONSE_REGULATORY"/>
    <property type="match status" value="1"/>
</dbReference>
<dbReference type="InterPro" id="IPR001789">
    <property type="entry name" value="Sig_transdc_resp-reg_receiver"/>
</dbReference>
<evidence type="ECO:0000256" key="1">
    <source>
        <dbReference type="ARBA" id="ARBA00000085"/>
    </source>
</evidence>
<dbReference type="InterPro" id="IPR003594">
    <property type="entry name" value="HATPase_dom"/>
</dbReference>
<sequence>MPEPTSEAVSSFTNDTPFQALVENITDAVILTDTKGHIIYVNDKARAICGLHESNNVDDSVFSLFPDEKSAHIIQQFEQVLKYEKSTPLEIRLGVEHSWFKLTMFPVMENFVGFSFHDFSMKRRLQIISNSQRDAMRLALSGANLENILAVLVSAVEKTIDFQGVCGISLVSEDELSLVCAAAPSMPSKTRQYFDKLAIDELSPLGKCCQTRDVVCVDVTEQSEFHDFCRSTQELGLQWFWCRPILSAESRTVLGTFCLFHHERFTPLPDDIDMINALSKTAAIIIERNNENRARREAESALLKNVESFNKQRRLYETALSNTPDLLYIFDLEGRFTYANNALLQMWGMTWDEAIGKNCLELGYEPWHADMHMREIRQVIETKQSIRSDVPFDGTNGRRIYDYIFVPVIGEDGNVEAIAGSTRDITERKQAEEMVKRAESRRRLALEASHSFGIWDWDIKQNIFTADERLGELFNLTSDEAEHGVAIEVPSQYIHPDDLDANKAAIQESIDNGTPYNQEYRILQKDGTIRWASFRGQVIYDSAGEPERFPGVGVDTTRERNAIEALQEADRRKDEFLATLAHELRNPLAPIRNALEILQSQDYSQAQKCEAFGRVERQVTQMTRLVDDLMDVSRITRGKIRIHREPVNLCEILGTAIETIQPLIDEKRHTLSVEKVTVPIWVNGDLIRLSQIFSNIINNAAKYTPSGGKIDVQINSSNNRVNIVVNDNGEGIPTDKLDSVFDMFTQIDGALERSQGGLGIGLTLVKKLTEMHSGSVRVHSDGVGKGTSLSVTLPVLEDVPKTASKPEKSNNVVGITSEKLKILIADDNQDAAITMGWILEAKGCLVQVVEDGPSALEAVQTFIPDLVMLDIGMPGMNGYDLCKLLRENSALANAIFVAQTGWGQPSHIQRSKEVGFNHHLVKPLDLNDLEPIIAQAWQVKISSKH</sequence>
<dbReference type="SUPFAM" id="SSF52172">
    <property type="entry name" value="CheY-like"/>
    <property type="match status" value="1"/>
</dbReference>
<name>A0ABX5CKD3_9ALTE</name>
<comment type="catalytic activity">
    <reaction evidence="1">
        <text>ATP + protein L-histidine = ADP + protein N-phospho-L-histidine.</text>
        <dbReference type="EC" id="2.7.13.3"/>
    </reaction>
</comment>
<dbReference type="InterPro" id="IPR011006">
    <property type="entry name" value="CheY-like_superfamily"/>
</dbReference>
<accession>A0ABX5CKD3</accession>
<dbReference type="InterPro" id="IPR029016">
    <property type="entry name" value="GAF-like_dom_sf"/>
</dbReference>
<dbReference type="Gene3D" id="3.40.50.2300">
    <property type="match status" value="1"/>
</dbReference>
<dbReference type="PROSITE" id="PS50113">
    <property type="entry name" value="PAC"/>
    <property type="match status" value="2"/>
</dbReference>
<dbReference type="SMART" id="SM00448">
    <property type="entry name" value="REC"/>
    <property type="match status" value="1"/>
</dbReference>
<dbReference type="SUPFAM" id="SSF55781">
    <property type="entry name" value="GAF domain-like"/>
    <property type="match status" value="1"/>
</dbReference>
<feature type="domain" description="PAS" evidence="7">
    <location>
        <begin position="14"/>
        <end position="84"/>
    </location>
</feature>
<dbReference type="NCBIfam" id="TIGR00229">
    <property type="entry name" value="sensory_box"/>
    <property type="match status" value="3"/>
</dbReference>
<dbReference type="CDD" id="cd17580">
    <property type="entry name" value="REC_2_DhkD-like"/>
    <property type="match status" value="1"/>
</dbReference>
<dbReference type="PROSITE" id="PS50109">
    <property type="entry name" value="HIS_KIN"/>
    <property type="match status" value="1"/>
</dbReference>
<dbReference type="PROSITE" id="PS50112">
    <property type="entry name" value="PAS"/>
    <property type="match status" value="3"/>
</dbReference>
<dbReference type="Pfam" id="PF08447">
    <property type="entry name" value="PAS_3"/>
    <property type="match status" value="1"/>
</dbReference>
<gene>
    <name evidence="9" type="ORF">C6Y39_15395</name>
</gene>
<evidence type="ECO:0000256" key="2">
    <source>
        <dbReference type="ARBA" id="ARBA00012438"/>
    </source>
</evidence>
<protein>
    <recommendedName>
        <fullName evidence="2">histidine kinase</fullName>
        <ecNumber evidence="2">2.7.13.3</ecNumber>
    </recommendedName>
</protein>
<dbReference type="SUPFAM" id="SSF47384">
    <property type="entry name" value="Homodimeric domain of signal transducing histidine kinase"/>
    <property type="match status" value="1"/>
</dbReference>
<reference evidence="10" key="1">
    <citation type="journal article" date="2020" name="Int. J. Syst. Evol. Microbiol.">
        <title>Alteromonas alba sp. nov., a marine bacterium isolated from the seawater of the West Pacific Ocean.</title>
        <authorList>
            <person name="Sun C."/>
            <person name="Wu Y.-H."/>
            <person name="Xamxidin M."/>
            <person name="Cheng H."/>
            <person name="Xu X.-W."/>
        </authorList>
    </citation>
    <scope>NUCLEOTIDE SEQUENCE [LARGE SCALE GENOMIC DNA]</scope>
    <source>
        <strain evidence="10">9a2</strain>
    </source>
</reference>
<dbReference type="InterPro" id="IPR000014">
    <property type="entry name" value="PAS"/>
</dbReference>
<feature type="domain" description="PAC" evidence="8">
    <location>
        <begin position="516"/>
        <end position="568"/>
    </location>
</feature>
<dbReference type="Proteomes" id="UP000239539">
    <property type="component" value="Unassembled WGS sequence"/>
</dbReference>
<dbReference type="Gene3D" id="3.30.450.20">
    <property type="entry name" value="PAS domain"/>
    <property type="match status" value="3"/>
</dbReference>
<dbReference type="SMART" id="SM00091">
    <property type="entry name" value="PAS"/>
    <property type="match status" value="3"/>
</dbReference>
<keyword evidence="10" id="KW-1185">Reference proteome</keyword>
<dbReference type="InterPro" id="IPR004358">
    <property type="entry name" value="Sig_transdc_His_kin-like_C"/>
</dbReference>
<dbReference type="SUPFAM" id="SSF55785">
    <property type="entry name" value="PYP-like sensor domain (PAS domain)"/>
    <property type="match status" value="3"/>
</dbReference>
<comment type="caution">
    <text evidence="9">The sequence shown here is derived from an EMBL/GenBank/DDBJ whole genome shotgun (WGS) entry which is preliminary data.</text>
</comment>
<dbReference type="Pfam" id="PF00512">
    <property type="entry name" value="HisKA"/>
    <property type="match status" value="1"/>
</dbReference>
<dbReference type="InterPro" id="IPR036097">
    <property type="entry name" value="HisK_dim/P_sf"/>
</dbReference>
<dbReference type="SMART" id="SM00388">
    <property type="entry name" value="HisKA"/>
    <property type="match status" value="1"/>
</dbReference>
<evidence type="ECO:0000259" key="7">
    <source>
        <dbReference type="PROSITE" id="PS50112"/>
    </source>
</evidence>
<dbReference type="InterPro" id="IPR003661">
    <property type="entry name" value="HisK_dim/P_dom"/>
</dbReference>
<dbReference type="InterPro" id="IPR005467">
    <property type="entry name" value="His_kinase_dom"/>
</dbReference>
<dbReference type="CDD" id="cd00082">
    <property type="entry name" value="HisKA"/>
    <property type="match status" value="1"/>
</dbReference>
<dbReference type="Pfam" id="PF02518">
    <property type="entry name" value="HATPase_c"/>
    <property type="match status" value="1"/>
</dbReference>
<proteinExistence type="predicted"/>
<feature type="modified residue" description="4-aspartylphosphate" evidence="4">
    <location>
        <position position="870"/>
    </location>
</feature>
<dbReference type="InterPro" id="IPR013656">
    <property type="entry name" value="PAS_4"/>
</dbReference>
<evidence type="ECO:0000259" key="5">
    <source>
        <dbReference type="PROSITE" id="PS50109"/>
    </source>
</evidence>
<dbReference type="EMBL" id="PVNO01000028">
    <property type="protein sequence ID" value="PRO68014.1"/>
    <property type="molecule type" value="Genomic_DNA"/>
</dbReference>
<evidence type="ECO:0000256" key="4">
    <source>
        <dbReference type="PROSITE-ProRule" id="PRU00169"/>
    </source>
</evidence>
<evidence type="ECO:0000259" key="8">
    <source>
        <dbReference type="PROSITE" id="PS50113"/>
    </source>
</evidence>
<dbReference type="PRINTS" id="PR00344">
    <property type="entry name" value="BCTRLSENSOR"/>
</dbReference>
<dbReference type="InterPro" id="IPR036890">
    <property type="entry name" value="HATPase_C_sf"/>
</dbReference>
<dbReference type="Gene3D" id="3.30.450.40">
    <property type="match status" value="1"/>
</dbReference>
<dbReference type="InterPro" id="IPR013767">
    <property type="entry name" value="PAS_fold"/>
</dbReference>
<evidence type="ECO:0000259" key="6">
    <source>
        <dbReference type="PROSITE" id="PS50110"/>
    </source>
</evidence>
<dbReference type="Pfam" id="PF00989">
    <property type="entry name" value="PAS"/>
    <property type="match status" value="1"/>
</dbReference>
<dbReference type="Pfam" id="PF08448">
    <property type="entry name" value="PAS_4"/>
    <property type="match status" value="1"/>
</dbReference>
<dbReference type="InterPro" id="IPR001610">
    <property type="entry name" value="PAC"/>
</dbReference>
<dbReference type="EC" id="2.7.13.3" evidence="2"/>
<dbReference type="SMART" id="SM00086">
    <property type="entry name" value="PAC"/>
    <property type="match status" value="1"/>
</dbReference>
<feature type="domain" description="Histidine kinase" evidence="5">
    <location>
        <begin position="579"/>
        <end position="797"/>
    </location>
</feature>
<feature type="domain" description="Response regulatory" evidence="6">
    <location>
        <begin position="821"/>
        <end position="937"/>
    </location>
</feature>
<dbReference type="InterPro" id="IPR013655">
    <property type="entry name" value="PAS_fold_3"/>
</dbReference>
<dbReference type="InterPro" id="IPR000700">
    <property type="entry name" value="PAS-assoc_C"/>
</dbReference>
<organism evidence="9 10">
    <name type="scientific">Alteromonas gracilis</name>
    <dbReference type="NCBI Taxonomy" id="1479524"/>
    <lineage>
        <taxon>Bacteria</taxon>
        <taxon>Pseudomonadati</taxon>
        <taxon>Pseudomonadota</taxon>
        <taxon>Gammaproteobacteria</taxon>
        <taxon>Alteromonadales</taxon>
        <taxon>Alteromonadaceae</taxon>
        <taxon>Alteromonas/Salinimonas group</taxon>
        <taxon>Alteromonas</taxon>
    </lineage>
</organism>
<evidence type="ECO:0000313" key="10">
    <source>
        <dbReference type="Proteomes" id="UP000239539"/>
    </source>
</evidence>
<keyword evidence="3 4" id="KW-0597">Phosphoprotein</keyword>
<feature type="domain" description="PAC" evidence="8">
    <location>
        <begin position="386"/>
        <end position="437"/>
    </location>
</feature>
<dbReference type="SUPFAM" id="SSF55874">
    <property type="entry name" value="ATPase domain of HSP90 chaperone/DNA topoisomerase II/histidine kinase"/>
    <property type="match status" value="1"/>
</dbReference>
<dbReference type="CDD" id="cd00130">
    <property type="entry name" value="PAS"/>
    <property type="match status" value="3"/>
</dbReference>
<dbReference type="SMART" id="SM00387">
    <property type="entry name" value="HATPase_c"/>
    <property type="match status" value="1"/>
</dbReference>